<dbReference type="GeneID" id="36408399"/>
<protein>
    <submittedName>
        <fullName evidence="2">Uncharacterized protein</fullName>
    </submittedName>
</protein>
<keyword evidence="1" id="KW-0732">Signal</keyword>
<feature type="signal peptide" evidence="1">
    <location>
        <begin position="1"/>
        <end position="27"/>
    </location>
</feature>
<evidence type="ECO:0000313" key="2">
    <source>
        <dbReference type="EMBL" id="CEG43127.1"/>
    </source>
</evidence>
<sequence>MERSNQHNIPSLCLLAGLLTLIQTTEHKSTTNFLQNKFFSLVCKLMEESYDVDQYAVLEEISSAMNGLTPSCCTCETMSC</sequence>
<dbReference type="EMBL" id="CCYD01000653">
    <property type="protein sequence ID" value="CEG43127.1"/>
    <property type="molecule type" value="Genomic_DNA"/>
</dbReference>
<reference evidence="3" key="1">
    <citation type="submission" date="2014-09" db="EMBL/GenBank/DDBJ databases">
        <authorList>
            <person name="Sharma Rahul"/>
            <person name="Thines Marco"/>
        </authorList>
    </citation>
    <scope>NUCLEOTIDE SEQUENCE [LARGE SCALE GENOMIC DNA]</scope>
</reference>
<evidence type="ECO:0000256" key="1">
    <source>
        <dbReference type="SAM" id="SignalP"/>
    </source>
</evidence>
<evidence type="ECO:0000313" key="3">
    <source>
        <dbReference type="Proteomes" id="UP000054928"/>
    </source>
</evidence>
<organism evidence="2 3">
    <name type="scientific">Plasmopara halstedii</name>
    <name type="common">Downy mildew of sunflower</name>
    <dbReference type="NCBI Taxonomy" id="4781"/>
    <lineage>
        <taxon>Eukaryota</taxon>
        <taxon>Sar</taxon>
        <taxon>Stramenopiles</taxon>
        <taxon>Oomycota</taxon>
        <taxon>Peronosporomycetes</taxon>
        <taxon>Peronosporales</taxon>
        <taxon>Peronosporaceae</taxon>
        <taxon>Plasmopara</taxon>
    </lineage>
</organism>
<feature type="chain" id="PRO_5006058831" evidence="1">
    <location>
        <begin position="28"/>
        <end position="80"/>
    </location>
</feature>
<proteinExistence type="predicted"/>
<name>A0A0P1APR0_PLAHL</name>
<dbReference type="Proteomes" id="UP000054928">
    <property type="component" value="Unassembled WGS sequence"/>
</dbReference>
<keyword evidence="3" id="KW-1185">Reference proteome</keyword>
<dbReference type="AlphaFoldDB" id="A0A0P1APR0"/>
<accession>A0A0P1APR0</accession>
<dbReference type="RefSeq" id="XP_024579496.1">
    <property type="nucleotide sequence ID" value="XM_024729084.1"/>
</dbReference>